<proteinExistence type="predicted"/>
<dbReference type="SUPFAM" id="SSF46689">
    <property type="entry name" value="Homeodomain-like"/>
    <property type="match status" value="1"/>
</dbReference>
<sequence length="228" mass="24653">MFFENAVANKTLSSTPPTPRVRREPKQERSQARFEAILEVALGLIAARGYEAVSMREIAREVGLPIASLYLYFPTKLAIVQEVWQRYTGSVGERLQADLAQIDGAPDSAAAGAMIERLIDLMVDIQVSHPGFVEVWGCVAASPELRALNSADTLATAELVATAIRAAQPKADAEQVRGLALLLCEAGSSVTKLALSLPEPERSRTLGQLKKTLQFVYASSLEAFARQA</sequence>
<protein>
    <submittedName>
        <fullName evidence="7">Transcriptional regulator</fullName>
    </submittedName>
</protein>
<evidence type="ECO:0000313" key="7">
    <source>
        <dbReference type="EMBL" id="MBC9252364.1"/>
    </source>
</evidence>
<dbReference type="InterPro" id="IPR009057">
    <property type="entry name" value="Homeodomain-like_sf"/>
</dbReference>
<keyword evidence="2 4" id="KW-0238">DNA-binding</keyword>
<dbReference type="InterPro" id="IPR041674">
    <property type="entry name" value="TetR_C_22"/>
</dbReference>
<dbReference type="InterPro" id="IPR001647">
    <property type="entry name" value="HTH_TetR"/>
</dbReference>
<gene>
    <name evidence="7" type="ORF">A9179_18995</name>
</gene>
<dbReference type="EMBL" id="LZEU01000001">
    <property type="protein sequence ID" value="MBC9252364.1"/>
    <property type="molecule type" value="Genomic_DNA"/>
</dbReference>
<dbReference type="PRINTS" id="PR00455">
    <property type="entry name" value="HTHTETR"/>
</dbReference>
<evidence type="ECO:0000256" key="4">
    <source>
        <dbReference type="PROSITE-ProRule" id="PRU00335"/>
    </source>
</evidence>
<reference evidence="7 8" key="1">
    <citation type="submission" date="2016-06" db="EMBL/GenBank/DDBJ databases">
        <authorList>
            <person name="Ramos C."/>
            <person name="Pintado A."/>
            <person name="Crespo-Gomez J.I."/>
        </authorList>
    </citation>
    <scope>NUCLEOTIDE SEQUENCE [LARGE SCALE GENOMIC DNA]</scope>
    <source>
        <strain evidence="7 8">AVO110</strain>
    </source>
</reference>
<keyword evidence="1" id="KW-0805">Transcription regulation</keyword>
<dbReference type="PROSITE" id="PS50977">
    <property type="entry name" value="HTH_TETR_2"/>
    <property type="match status" value="1"/>
</dbReference>
<keyword evidence="3" id="KW-0804">Transcription</keyword>
<evidence type="ECO:0000256" key="1">
    <source>
        <dbReference type="ARBA" id="ARBA00023015"/>
    </source>
</evidence>
<dbReference type="PANTHER" id="PTHR30055">
    <property type="entry name" value="HTH-TYPE TRANSCRIPTIONAL REGULATOR RUTR"/>
    <property type="match status" value="1"/>
</dbReference>
<evidence type="ECO:0000256" key="5">
    <source>
        <dbReference type="SAM" id="MobiDB-lite"/>
    </source>
</evidence>
<feature type="DNA-binding region" description="H-T-H motif" evidence="4">
    <location>
        <begin position="54"/>
        <end position="73"/>
    </location>
</feature>
<feature type="region of interest" description="Disordered" evidence="5">
    <location>
        <begin position="1"/>
        <end position="28"/>
    </location>
</feature>
<evidence type="ECO:0000256" key="3">
    <source>
        <dbReference type="ARBA" id="ARBA00023163"/>
    </source>
</evidence>
<evidence type="ECO:0000259" key="6">
    <source>
        <dbReference type="PROSITE" id="PS50977"/>
    </source>
</evidence>
<comment type="caution">
    <text evidence="7">The sequence shown here is derived from an EMBL/GenBank/DDBJ whole genome shotgun (WGS) entry which is preliminary data.</text>
</comment>
<name>A0ABR7S5P2_AQUAC</name>
<dbReference type="Pfam" id="PF17928">
    <property type="entry name" value="TetR_C_22"/>
    <property type="match status" value="1"/>
</dbReference>
<dbReference type="InterPro" id="IPR050109">
    <property type="entry name" value="HTH-type_TetR-like_transc_reg"/>
</dbReference>
<accession>A0ABR7S5P2</accession>
<organism evidence="7 8">
    <name type="scientific">Aquipseudomonas alcaligenes</name>
    <name type="common">Pseudomonas alcaligenes</name>
    <dbReference type="NCBI Taxonomy" id="43263"/>
    <lineage>
        <taxon>Bacteria</taxon>
        <taxon>Pseudomonadati</taxon>
        <taxon>Pseudomonadota</taxon>
        <taxon>Gammaproteobacteria</taxon>
        <taxon>Pseudomonadales</taxon>
        <taxon>Pseudomonadaceae</taxon>
        <taxon>Aquipseudomonas</taxon>
    </lineage>
</organism>
<evidence type="ECO:0000256" key="2">
    <source>
        <dbReference type="ARBA" id="ARBA00023125"/>
    </source>
</evidence>
<feature type="domain" description="HTH tetR-type" evidence="6">
    <location>
        <begin position="31"/>
        <end position="91"/>
    </location>
</feature>
<evidence type="ECO:0000313" key="8">
    <source>
        <dbReference type="Proteomes" id="UP000744555"/>
    </source>
</evidence>
<dbReference type="PANTHER" id="PTHR30055:SF234">
    <property type="entry name" value="HTH-TYPE TRANSCRIPTIONAL REGULATOR BETI"/>
    <property type="match status" value="1"/>
</dbReference>
<dbReference type="Gene3D" id="1.10.357.10">
    <property type="entry name" value="Tetracycline Repressor, domain 2"/>
    <property type="match status" value="1"/>
</dbReference>
<dbReference type="Proteomes" id="UP000744555">
    <property type="component" value="Unassembled WGS sequence"/>
</dbReference>
<dbReference type="Pfam" id="PF00440">
    <property type="entry name" value="TetR_N"/>
    <property type="match status" value="1"/>
</dbReference>
<keyword evidence="8" id="KW-1185">Reference proteome</keyword>